<feature type="non-terminal residue" evidence="2">
    <location>
        <position position="112"/>
    </location>
</feature>
<gene>
    <name evidence="2" type="ORF">BN2614_LOCUS3</name>
</gene>
<accession>A0A9X9M4N1</accession>
<evidence type="ECO:0000313" key="2">
    <source>
        <dbReference type="EMBL" id="VCX36653.1"/>
    </source>
</evidence>
<proteinExistence type="predicted"/>
<evidence type="ECO:0000313" key="3">
    <source>
        <dbReference type="Proteomes" id="UP000269945"/>
    </source>
</evidence>
<protein>
    <submittedName>
        <fullName evidence="2">Uncharacterized protein</fullName>
    </submittedName>
</protein>
<feature type="region of interest" description="Disordered" evidence="1">
    <location>
        <begin position="66"/>
        <end position="112"/>
    </location>
</feature>
<comment type="caution">
    <text evidence="2">The sequence shown here is derived from an EMBL/GenBank/DDBJ whole genome shotgun (WGS) entry which is preliminary data.</text>
</comment>
<reference evidence="2 3" key="1">
    <citation type="submission" date="2018-10" db="EMBL/GenBank/DDBJ databases">
        <authorList>
            <person name="Ekblom R."/>
            <person name="Jareborg N."/>
        </authorList>
    </citation>
    <scope>NUCLEOTIDE SEQUENCE [LARGE SCALE GENOMIC DNA]</scope>
    <source>
        <tissue evidence="2">Muscle</tissue>
    </source>
</reference>
<dbReference type="EMBL" id="CYRY02042754">
    <property type="protein sequence ID" value="VCX36653.1"/>
    <property type="molecule type" value="Genomic_DNA"/>
</dbReference>
<evidence type="ECO:0000256" key="1">
    <source>
        <dbReference type="SAM" id="MobiDB-lite"/>
    </source>
</evidence>
<organism evidence="2 3">
    <name type="scientific">Gulo gulo</name>
    <name type="common">Wolverine</name>
    <name type="synonym">Gluton</name>
    <dbReference type="NCBI Taxonomy" id="48420"/>
    <lineage>
        <taxon>Eukaryota</taxon>
        <taxon>Metazoa</taxon>
        <taxon>Chordata</taxon>
        <taxon>Craniata</taxon>
        <taxon>Vertebrata</taxon>
        <taxon>Euteleostomi</taxon>
        <taxon>Mammalia</taxon>
        <taxon>Eutheria</taxon>
        <taxon>Laurasiatheria</taxon>
        <taxon>Carnivora</taxon>
        <taxon>Caniformia</taxon>
        <taxon>Musteloidea</taxon>
        <taxon>Mustelidae</taxon>
        <taxon>Guloninae</taxon>
        <taxon>Gulo</taxon>
    </lineage>
</organism>
<dbReference type="AlphaFoldDB" id="A0A9X9M4N1"/>
<name>A0A9X9M4N1_GULGU</name>
<feature type="compositionally biased region" description="Basic and acidic residues" evidence="1">
    <location>
        <begin position="87"/>
        <end position="97"/>
    </location>
</feature>
<dbReference type="Proteomes" id="UP000269945">
    <property type="component" value="Unassembled WGS sequence"/>
</dbReference>
<keyword evidence="3" id="KW-1185">Reference proteome</keyword>
<sequence>MEVLECPIATWPRSALLLDFSRPSGEPHPRAFQESEVVLPHSEGLRAPGTSIWVSVARSCCVIKSPKKAREPSPCGGEDWGCLSNEAHPKERRRQELENGSIHIHPPRNGAL</sequence>